<reference evidence="6 7" key="1">
    <citation type="journal article" date="2019" name="Fungal Biol. Biotechnol.">
        <title>Draft genome sequence of fastidious pathogen Ceratobasidium theobromae, which causes vascular-streak dieback in Theobroma cacao.</title>
        <authorList>
            <person name="Ali S.S."/>
            <person name="Asman A."/>
            <person name="Shao J."/>
            <person name="Firmansyah A.P."/>
            <person name="Susilo A.W."/>
            <person name="Rosmana A."/>
            <person name="McMahon P."/>
            <person name="Junaid M."/>
            <person name="Guest D."/>
            <person name="Kheng T.Y."/>
            <person name="Meinhardt L.W."/>
            <person name="Bailey B.A."/>
        </authorList>
    </citation>
    <scope>NUCLEOTIDE SEQUENCE [LARGE SCALE GENOMIC DNA]</scope>
    <source>
        <strain evidence="6 7">CT2</strain>
    </source>
</reference>
<evidence type="ECO:0000256" key="3">
    <source>
        <dbReference type="ARBA" id="ARBA00022801"/>
    </source>
</evidence>
<evidence type="ECO:0000259" key="5">
    <source>
        <dbReference type="PROSITE" id="PS51770"/>
    </source>
</evidence>
<keyword evidence="3" id="KW-0378">Hydrolase</keyword>
<keyword evidence="4" id="KW-0809">Transit peptide</keyword>
<evidence type="ECO:0000256" key="1">
    <source>
        <dbReference type="ARBA" id="ARBA00010458"/>
    </source>
</evidence>
<dbReference type="GO" id="GO:0005739">
    <property type="term" value="C:mitochondrion"/>
    <property type="evidence" value="ECO:0007669"/>
    <property type="project" value="TreeGrafter"/>
</dbReference>
<dbReference type="InterPro" id="IPR033120">
    <property type="entry name" value="HOTDOG_ACOT"/>
</dbReference>
<dbReference type="Gene3D" id="3.10.129.10">
    <property type="entry name" value="Hotdog Thioesterase"/>
    <property type="match status" value="2"/>
</dbReference>
<organism evidence="6 7">
    <name type="scientific">Ceratobasidium theobromae</name>
    <dbReference type="NCBI Taxonomy" id="1582974"/>
    <lineage>
        <taxon>Eukaryota</taxon>
        <taxon>Fungi</taxon>
        <taxon>Dikarya</taxon>
        <taxon>Basidiomycota</taxon>
        <taxon>Agaricomycotina</taxon>
        <taxon>Agaricomycetes</taxon>
        <taxon>Cantharellales</taxon>
        <taxon>Ceratobasidiaceae</taxon>
        <taxon>Ceratobasidium</taxon>
    </lineage>
</organism>
<evidence type="ECO:0000313" key="7">
    <source>
        <dbReference type="Proteomes" id="UP000383932"/>
    </source>
</evidence>
<dbReference type="InterPro" id="IPR029069">
    <property type="entry name" value="HotDog_dom_sf"/>
</dbReference>
<name>A0A5N5QHP6_9AGAM</name>
<keyword evidence="7" id="KW-1185">Reference proteome</keyword>
<feature type="domain" description="HotDog ACOT-type" evidence="5">
    <location>
        <begin position="343"/>
        <end position="460"/>
    </location>
</feature>
<accession>A0A5N5QHP6</accession>
<dbReference type="SUPFAM" id="SSF54637">
    <property type="entry name" value="Thioesterase/thiol ester dehydrase-isomerase"/>
    <property type="match status" value="2"/>
</dbReference>
<proteinExistence type="inferred from homology"/>
<comment type="similarity">
    <text evidence="1">Belongs to the acyl coenzyme A hydrolase family.</text>
</comment>
<dbReference type="GO" id="GO:0006637">
    <property type="term" value="P:acyl-CoA metabolic process"/>
    <property type="evidence" value="ECO:0007669"/>
    <property type="project" value="TreeGrafter"/>
</dbReference>
<dbReference type="EMBL" id="SSOP01000114">
    <property type="protein sequence ID" value="KAB5591265.1"/>
    <property type="molecule type" value="Genomic_DNA"/>
</dbReference>
<dbReference type="OrthoDB" id="331699at2759"/>
<dbReference type="Proteomes" id="UP000383932">
    <property type="component" value="Unassembled WGS sequence"/>
</dbReference>
<evidence type="ECO:0000256" key="4">
    <source>
        <dbReference type="ARBA" id="ARBA00022946"/>
    </source>
</evidence>
<dbReference type="PANTHER" id="PTHR12655:SF0">
    <property type="entry name" value="ACYL-COENZYME A THIOESTERASE 9, MITOCHONDRIAL"/>
    <property type="match status" value="1"/>
</dbReference>
<dbReference type="AlphaFoldDB" id="A0A5N5QHP6"/>
<comment type="caution">
    <text evidence="6">The sequence shown here is derived from an EMBL/GenBank/DDBJ whole genome shotgun (WGS) entry which is preliminary data.</text>
</comment>
<dbReference type="PANTHER" id="PTHR12655">
    <property type="entry name" value="ACYL-COA THIOESTERASE"/>
    <property type="match status" value="1"/>
</dbReference>
<dbReference type="PROSITE" id="PS51770">
    <property type="entry name" value="HOTDOG_ACOT"/>
    <property type="match status" value="2"/>
</dbReference>
<feature type="domain" description="HotDog ACOT-type" evidence="5">
    <location>
        <begin position="128"/>
        <end position="263"/>
    </location>
</feature>
<gene>
    <name evidence="6" type="ORF">CTheo_5307</name>
</gene>
<keyword evidence="2" id="KW-0677">Repeat</keyword>
<evidence type="ECO:0000256" key="2">
    <source>
        <dbReference type="ARBA" id="ARBA00022737"/>
    </source>
</evidence>
<sequence>MLALTRRSFSTPNACFRHLAPLSIVSRSNNFRPFGSSLAQRDGAVHRQSDIDVGASRETAAIDSIDNLLSIVRRRSNPAYSTFTPMRSSSSWKDILTTANEEANRVAQQPAEQQNVPLELEPRHMHDSYTQVELPFASNPTLLEQFTNAGGGLRTGLLMEQLDALAGSIAYKHVLGPNTSDLGPGGPIARGFYLVTASVDRLDMLQSFTLAKHPSDIRLSGQVIYVGRSSIECAVRMEQLSDGGRNERTVMLGRFSMVARDAITHKARAVNPLILSTPEEQALFKFGESHKARKMLKSMTSLYRVPPSQEEAKLLHETCLKYSAKFANPNARIEGDSEPVWMEDTQLEKTLMMFPQQRNVHSKVFGGYLMRLAYEIGYTNAYLFTRAPLRFLSLDGIAFKKPVPIGSVLRLRSTIAHTMSGTEFPAVAHVQVRAEVIDPATGEENLTNTFRFTWVREDGPPLRRIVVPRTYVEAMQWLEGKRALDTGAEIRALRNP</sequence>
<evidence type="ECO:0000313" key="6">
    <source>
        <dbReference type="EMBL" id="KAB5591265.1"/>
    </source>
</evidence>
<protein>
    <submittedName>
        <fullName evidence="6">Acyl-coenzyme A thioesterase 9</fullName>
    </submittedName>
</protein>
<dbReference type="GO" id="GO:0047617">
    <property type="term" value="F:fatty acyl-CoA hydrolase activity"/>
    <property type="evidence" value="ECO:0007669"/>
    <property type="project" value="TreeGrafter"/>
</dbReference>
<dbReference type="CDD" id="cd03442">
    <property type="entry name" value="BFIT_BACH"/>
    <property type="match status" value="2"/>
</dbReference>